<dbReference type="Proteomes" id="UP001228905">
    <property type="component" value="Unassembled WGS sequence"/>
</dbReference>
<accession>A0ABU0INC1</accession>
<dbReference type="SUPFAM" id="SSF49493">
    <property type="entry name" value="HSP40/DnaJ peptide-binding domain"/>
    <property type="match status" value="2"/>
</dbReference>
<evidence type="ECO:0000313" key="5">
    <source>
        <dbReference type="Proteomes" id="UP001228905"/>
    </source>
</evidence>
<feature type="region of interest" description="Disordered" evidence="2">
    <location>
        <begin position="71"/>
        <end position="112"/>
    </location>
</feature>
<dbReference type="PANTHER" id="PTHR43096:SF52">
    <property type="entry name" value="DNAJ HOMOLOG 1, MITOCHONDRIAL-RELATED"/>
    <property type="match status" value="1"/>
</dbReference>
<gene>
    <name evidence="4" type="ORF">QO010_001282</name>
</gene>
<evidence type="ECO:0000259" key="3">
    <source>
        <dbReference type="PROSITE" id="PS50076"/>
    </source>
</evidence>
<dbReference type="InterPro" id="IPR018253">
    <property type="entry name" value="DnaJ_domain_CS"/>
</dbReference>
<dbReference type="PANTHER" id="PTHR43096">
    <property type="entry name" value="DNAJ HOMOLOG 1, MITOCHONDRIAL-RELATED"/>
    <property type="match status" value="1"/>
</dbReference>
<keyword evidence="5" id="KW-1185">Reference proteome</keyword>
<feature type="domain" description="J" evidence="3">
    <location>
        <begin position="4"/>
        <end position="69"/>
    </location>
</feature>
<evidence type="ECO:0000256" key="1">
    <source>
        <dbReference type="ARBA" id="ARBA00023186"/>
    </source>
</evidence>
<protein>
    <submittedName>
        <fullName evidence="4">DnaJ-class molecular chaperone</fullName>
    </submittedName>
</protein>
<dbReference type="Pfam" id="PF00226">
    <property type="entry name" value="DnaJ"/>
    <property type="match status" value="1"/>
</dbReference>
<dbReference type="SMART" id="SM00271">
    <property type="entry name" value="DnaJ"/>
    <property type="match status" value="1"/>
</dbReference>
<dbReference type="InterPro" id="IPR002939">
    <property type="entry name" value="DnaJ_C"/>
</dbReference>
<dbReference type="CDD" id="cd06257">
    <property type="entry name" value="DnaJ"/>
    <property type="match status" value="1"/>
</dbReference>
<dbReference type="RefSeq" id="WP_307347491.1">
    <property type="nucleotide sequence ID" value="NZ_JAUSVS010000002.1"/>
</dbReference>
<dbReference type="PROSITE" id="PS00636">
    <property type="entry name" value="DNAJ_1"/>
    <property type="match status" value="1"/>
</dbReference>
<dbReference type="CDD" id="cd10747">
    <property type="entry name" value="DnaJ_C"/>
    <property type="match status" value="1"/>
</dbReference>
<dbReference type="Gene3D" id="2.60.260.20">
    <property type="entry name" value="Urease metallochaperone UreE, N-terminal domain"/>
    <property type="match status" value="2"/>
</dbReference>
<name>A0ABU0INC1_9CAUL</name>
<dbReference type="InterPro" id="IPR036869">
    <property type="entry name" value="J_dom_sf"/>
</dbReference>
<dbReference type="InterPro" id="IPR001623">
    <property type="entry name" value="DnaJ_domain"/>
</dbReference>
<dbReference type="EMBL" id="JAUSVS010000002">
    <property type="protein sequence ID" value="MDQ0463511.1"/>
    <property type="molecule type" value="Genomic_DNA"/>
</dbReference>
<evidence type="ECO:0000313" key="4">
    <source>
        <dbReference type="EMBL" id="MDQ0463511.1"/>
    </source>
</evidence>
<dbReference type="Gene3D" id="1.10.287.110">
    <property type="entry name" value="DnaJ domain"/>
    <property type="match status" value="1"/>
</dbReference>
<evidence type="ECO:0000256" key="2">
    <source>
        <dbReference type="SAM" id="MobiDB-lite"/>
    </source>
</evidence>
<sequence>MAQDPYQELGVSRGAGADDIRKAFRKLAKQHHPDTNPNNKVSEERFKRITAAFDILGDPEKKKKFDRGEIDADGREAHPGFGGGNPFQNGGFRSGAGRAGAHGAGPGPNPFQSGGAFEGMDLNDILGDMMGGRAGRGAGGGFGGGFSARGQDLRAHLDIDLEDAIKGAKKRIAFSDGRTIDINIPKGAQDHQTLRLKGQGAPGRAGPGDALIELSIRNHPLYRREGDTLIMDLPISAPDAILGGKVEAPTPDGPVTLTVPRGASSGQSLRLKGRGFIDAKGKRGDLLARLMIVLPDTIDPELEKFAESWRKDRPYSPRRR</sequence>
<keyword evidence="1" id="KW-0143">Chaperone</keyword>
<comment type="caution">
    <text evidence="4">The sequence shown here is derived from an EMBL/GenBank/DDBJ whole genome shotgun (WGS) entry which is preliminary data.</text>
</comment>
<dbReference type="SUPFAM" id="SSF46565">
    <property type="entry name" value="Chaperone J-domain"/>
    <property type="match status" value="1"/>
</dbReference>
<dbReference type="InterPro" id="IPR008971">
    <property type="entry name" value="HSP40/DnaJ_pept-bd"/>
</dbReference>
<feature type="compositionally biased region" description="Gly residues" evidence="2">
    <location>
        <begin position="92"/>
        <end position="106"/>
    </location>
</feature>
<reference evidence="4 5" key="1">
    <citation type="submission" date="2023-07" db="EMBL/GenBank/DDBJ databases">
        <title>Genomic Encyclopedia of Type Strains, Phase IV (KMG-IV): sequencing the most valuable type-strain genomes for metagenomic binning, comparative biology and taxonomic classification.</title>
        <authorList>
            <person name="Goeker M."/>
        </authorList>
    </citation>
    <scope>NUCLEOTIDE SEQUENCE [LARGE SCALE GENOMIC DNA]</scope>
    <source>
        <strain evidence="4 5">DSM 18695</strain>
    </source>
</reference>
<dbReference type="PROSITE" id="PS50076">
    <property type="entry name" value="DNAJ_2"/>
    <property type="match status" value="1"/>
</dbReference>
<dbReference type="PRINTS" id="PR00625">
    <property type="entry name" value="JDOMAIN"/>
</dbReference>
<proteinExistence type="predicted"/>
<organism evidence="4 5">
    <name type="scientific">Caulobacter ginsengisoli</name>
    <dbReference type="NCBI Taxonomy" id="400775"/>
    <lineage>
        <taxon>Bacteria</taxon>
        <taxon>Pseudomonadati</taxon>
        <taxon>Pseudomonadota</taxon>
        <taxon>Alphaproteobacteria</taxon>
        <taxon>Caulobacterales</taxon>
        <taxon>Caulobacteraceae</taxon>
        <taxon>Caulobacter</taxon>
    </lineage>
</organism>
<dbReference type="Pfam" id="PF01556">
    <property type="entry name" value="DnaJ_C"/>
    <property type="match status" value="1"/>
</dbReference>